<sequence>MVLTSSQSINLKLSSPHSIPNHLKVLLNKIRLEHYEELYEPEADGTTPLQNTLNKVLNSLRSSNQRLNHLRYLWMTLILTLVVEPTLEYYQPSNSLPKYIIDLITLWLRITTRNTLNNSKIKITELRVYELIKEISEKRDLSSDRKLASFQTTDEALDVFKNAVRVIDYEQALEAIIEILDDCLEGYAIFPGSYGRRELFDWWLLDVVPASWYLLPPKSFYVVESLQNQENIKSRQTNLLGKASFEIWDSLLGESNSKEEANSHILYCDERYTSTKINKVRLDRKVRLDNLKLKLSISNSSKNTQSEPVYFM</sequence>
<evidence type="ECO:0000313" key="1">
    <source>
        <dbReference type="EMBL" id="MEP0867619.1"/>
    </source>
</evidence>
<dbReference type="EMBL" id="JAMPKK010000079">
    <property type="protein sequence ID" value="MEP0867619.1"/>
    <property type="molecule type" value="Genomic_DNA"/>
</dbReference>
<name>A0ABV0JVZ2_9CYAN</name>
<reference evidence="1 2" key="1">
    <citation type="submission" date="2022-04" db="EMBL/GenBank/DDBJ databases">
        <title>Positive selection, recombination, and allopatry shape intraspecific diversity of widespread and dominant cyanobacteria.</title>
        <authorList>
            <person name="Wei J."/>
            <person name="Shu W."/>
            <person name="Hu C."/>
        </authorList>
    </citation>
    <scope>NUCLEOTIDE SEQUENCE [LARGE SCALE GENOMIC DNA]</scope>
    <source>
        <strain evidence="1 2">GB2-A5</strain>
    </source>
</reference>
<evidence type="ECO:0000313" key="2">
    <source>
        <dbReference type="Proteomes" id="UP001442494"/>
    </source>
</evidence>
<dbReference type="Proteomes" id="UP001442494">
    <property type="component" value="Unassembled WGS sequence"/>
</dbReference>
<gene>
    <name evidence="1" type="ORF">NDI37_24530</name>
</gene>
<dbReference type="RefSeq" id="WP_190419909.1">
    <property type="nucleotide sequence ID" value="NZ_JAMPKK010000079.1"/>
</dbReference>
<organism evidence="1 2">
    <name type="scientific">Funiculus sociatus GB2-A5</name>
    <dbReference type="NCBI Taxonomy" id="2933946"/>
    <lineage>
        <taxon>Bacteria</taxon>
        <taxon>Bacillati</taxon>
        <taxon>Cyanobacteriota</taxon>
        <taxon>Cyanophyceae</taxon>
        <taxon>Coleofasciculales</taxon>
        <taxon>Coleofasciculaceae</taxon>
        <taxon>Funiculus</taxon>
    </lineage>
</organism>
<keyword evidence="2" id="KW-1185">Reference proteome</keyword>
<accession>A0ABV0JVZ2</accession>
<proteinExistence type="predicted"/>
<protein>
    <submittedName>
        <fullName evidence="1">Uncharacterized protein</fullName>
    </submittedName>
</protein>
<comment type="caution">
    <text evidence="1">The sequence shown here is derived from an EMBL/GenBank/DDBJ whole genome shotgun (WGS) entry which is preliminary data.</text>
</comment>